<protein>
    <submittedName>
        <fullName evidence="11">C-type cytochrome</fullName>
    </submittedName>
</protein>
<reference evidence="11 12" key="1">
    <citation type="submission" date="2019-03" db="EMBL/GenBank/DDBJ databases">
        <title>Sapientia aquatica gen. nov., sp. nov., isolated from a crater lake.</title>
        <authorList>
            <person name="Felfoldi T."/>
            <person name="Szabo A."/>
            <person name="Toth E."/>
            <person name="Schumann P."/>
            <person name="Keki Z."/>
            <person name="Marialigeti K."/>
            <person name="Mathe I."/>
        </authorList>
    </citation>
    <scope>NUCLEOTIDE SEQUENCE [LARGE SCALE GENOMIC DNA]</scope>
    <source>
        <strain evidence="11 12">SA-152</strain>
    </source>
</reference>
<evidence type="ECO:0000256" key="9">
    <source>
        <dbReference type="PIRSR" id="PIRSR000005-2"/>
    </source>
</evidence>
<dbReference type="InterPro" id="IPR024167">
    <property type="entry name" value="Cytochrome_c4-like"/>
</dbReference>
<feature type="binding site" description="covalent" evidence="8">
    <location>
        <position position="20"/>
    </location>
    <ligand>
        <name>heme c</name>
        <dbReference type="ChEBI" id="CHEBI:61717"/>
        <label>1</label>
    </ligand>
</feature>
<feature type="binding site" description="axial binding residue" evidence="9">
    <location>
        <position position="120"/>
    </location>
    <ligand>
        <name>heme c</name>
        <dbReference type="ChEBI" id="CHEBI:61717"/>
        <label>2</label>
    </ligand>
    <ligandPart>
        <name>Fe</name>
        <dbReference type="ChEBI" id="CHEBI:18248"/>
    </ligandPart>
</feature>
<keyword evidence="12" id="KW-1185">Reference proteome</keyword>
<comment type="caution">
    <text evidence="11">The sequence shown here is derived from an EMBL/GenBank/DDBJ whole genome shotgun (WGS) entry which is preliminary data.</text>
</comment>
<evidence type="ECO:0000259" key="10">
    <source>
        <dbReference type="PROSITE" id="PS51007"/>
    </source>
</evidence>
<feature type="binding site" description="covalent" evidence="8">
    <location>
        <position position="119"/>
    </location>
    <ligand>
        <name>heme c</name>
        <dbReference type="ChEBI" id="CHEBI:61717"/>
        <label>2</label>
    </ligand>
</feature>
<evidence type="ECO:0000256" key="2">
    <source>
        <dbReference type="ARBA" id="ARBA00022448"/>
    </source>
</evidence>
<feature type="binding site" description="covalent" evidence="8">
    <location>
        <position position="17"/>
    </location>
    <ligand>
        <name>heme c</name>
        <dbReference type="ChEBI" id="CHEBI:61717"/>
        <label>1</label>
    </ligand>
</feature>
<dbReference type="GO" id="GO:0020037">
    <property type="term" value="F:heme binding"/>
    <property type="evidence" value="ECO:0007669"/>
    <property type="project" value="InterPro"/>
</dbReference>
<gene>
    <name evidence="11" type="ORF">E2I14_08405</name>
</gene>
<keyword evidence="6" id="KW-0249">Electron transport</keyword>
<keyword evidence="3 8" id="KW-0349">Heme</keyword>
<dbReference type="InterPro" id="IPR036909">
    <property type="entry name" value="Cyt_c-like_dom_sf"/>
</dbReference>
<dbReference type="Proteomes" id="UP000294829">
    <property type="component" value="Unassembled WGS sequence"/>
</dbReference>
<name>A0A4R5W3R6_9BURK</name>
<dbReference type="GO" id="GO:0042597">
    <property type="term" value="C:periplasmic space"/>
    <property type="evidence" value="ECO:0007669"/>
    <property type="project" value="UniProtKB-SubCell"/>
</dbReference>
<evidence type="ECO:0000313" key="11">
    <source>
        <dbReference type="EMBL" id="TDK66677.1"/>
    </source>
</evidence>
<comment type="PTM">
    <text evidence="8">Binds 2 heme c groups covalently per subunit.</text>
</comment>
<dbReference type="PANTHER" id="PTHR33751:SF9">
    <property type="entry name" value="CYTOCHROME C4"/>
    <property type="match status" value="1"/>
</dbReference>
<evidence type="ECO:0000256" key="3">
    <source>
        <dbReference type="ARBA" id="ARBA00022617"/>
    </source>
</evidence>
<dbReference type="Pfam" id="PF00034">
    <property type="entry name" value="Cytochrom_C"/>
    <property type="match status" value="2"/>
</dbReference>
<dbReference type="PIRSF" id="PIRSF000005">
    <property type="entry name" value="Cytochrome_c4"/>
    <property type="match status" value="1"/>
</dbReference>
<feature type="domain" description="Cytochrome c" evidence="10">
    <location>
        <begin position="102"/>
        <end position="187"/>
    </location>
</feature>
<evidence type="ECO:0000256" key="6">
    <source>
        <dbReference type="ARBA" id="ARBA00022982"/>
    </source>
</evidence>
<feature type="binding site" description="axial binding residue" evidence="9">
    <location>
        <position position="165"/>
    </location>
    <ligand>
        <name>heme c</name>
        <dbReference type="ChEBI" id="CHEBI:61717"/>
        <label>2</label>
    </ligand>
    <ligandPart>
        <name>Fe</name>
        <dbReference type="ChEBI" id="CHEBI:18248"/>
    </ligandPart>
</feature>
<dbReference type="PANTHER" id="PTHR33751">
    <property type="entry name" value="CBB3-TYPE CYTOCHROME C OXIDASE SUBUNIT FIXP"/>
    <property type="match status" value="1"/>
</dbReference>
<proteinExistence type="predicted"/>
<dbReference type="InterPro" id="IPR050597">
    <property type="entry name" value="Cytochrome_c_Oxidase_Subunit"/>
</dbReference>
<dbReference type="GO" id="GO:0009055">
    <property type="term" value="F:electron transfer activity"/>
    <property type="evidence" value="ECO:0007669"/>
    <property type="project" value="InterPro"/>
</dbReference>
<evidence type="ECO:0000256" key="7">
    <source>
        <dbReference type="ARBA" id="ARBA00023004"/>
    </source>
</evidence>
<evidence type="ECO:0000313" key="12">
    <source>
        <dbReference type="Proteomes" id="UP000294829"/>
    </source>
</evidence>
<keyword evidence="4 9" id="KW-0479">Metal-binding</keyword>
<evidence type="ECO:0000256" key="4">
    <source>
        <dbReference type="ARBA" id="ARBA00022723"/>
    </source>
</evidence>
<keyword evidence="7 9" id="KW-0408">Iron</keyword>
<feature type="domain" description="Cytochrome c" evidence="10">
    <location>
        <begin position="3"/>
        <end position="87"/>
    </location>
</feature>
<dbReference type="PROSITE" id="PS51007">
    <property type="entry name" value="CYTC"/>
    <property type="match status" value="2"/>
</dbReference>
<dbReference type="GO" id="GO:0005506">
    <property type="term" value="F:iron ion binding"/>
    <property type="evidence" value="ECO:0007669"/>
    <property type="project" value="InterPro"/>
</dbReference>
<dbReference type="AlphaFoldDB" id="A0A4R5W3R6"/>
<keyword evidence="5" id="KW-0574">Periplasm</keyword>
<dbReference type="EMBL" id="SMYL01000003">
    <property type="protein sequence ID" value="TDK66677.1"/>
    <property type="molecule type" value="Genomic_DNA"/>
</dbReference>
<evidence type="ECO:0000256" key="1">
    <source>
        <dbReference type="ARBA" id="ARBA00004418"/>
    </source>
</evidence>
<organism evidence="11 12">
    <name type="scientific">Sapientia aquatica</name>
    <dbReference type="NCBI Taxonomy" id="1549640"/>
    <lineage>
        <taxon>Bacteria</taxon>
        <taxon>Pseudomonadati</taxon>
        <taxon>Pseudomonadota</taxon>
        <taxon>Betaproteobacteria</taxon>
        <taxon>Burkholderiales</taxon>
        <taxon>Oxalobacteraceae</taxon>
        <taxon>Sapientia</taxon>
    </lineage>
</organism>
<feature type="binding site" description="axial binding residue" evidence="9">
    <location>
        <position position="64"/>
    </location>
    <ligand>
        <name>heme c</name>
        <dbReference type="ChEBI" id="CHEBI:61717"/>
        <label>1</label>
    </ligand>
    <ligandPart>
        <name>Fe</name>
        <dbReference type="ChEBI" id="CHEBI:18248"/>
    </ligandPart>
</feature>
<evidence type="ECO:0000256" key="5">
    <source>
        <dbReference type="ARBA" id="ARBA00022764"/>
    </source>
</evidence>
<dbReference type="OrthoDB" id="5295860at2"/>
<feature type="binding site" description="covalent" evidence="8">
    <location>
        <position position="116"/>
    </location>
    <ligand>
        <name>heme c</name>
        <dbReference type="ChEBI" id="CHEBI:61717"/>
        <label>2</label>
    </ligand>
</feature>
<accession>A0A4R5W3R6</accession>
<comment type="subcellular location">
    <subcellularLocation>
        <location evidence="1">Periplasm</location>
    </subcellularLocation>
</comment>
<keyword evidence="2" id="KW-0813">Transport</keyword>
<feature type="binding site" description="axial binding residue" evidence="9">
    <location>
        <position position="21"/>
    </location>
    <ligand>
        <name>heme c</name>
        <dbReference type="ChEBI" id="CHEBI:61717"/>
        <label>1</label>
    </ligand>
    <ligandPart>
        <name>Fe</name>
        <dbReference type="ChEBI" id="CHEBI:18248"/>
    </ligandPart>
</feature>
<evidence type="ECO:0000256" key="8">
    <source>
        <dbReference type="PIRSR" id="PIRSR000005-1"/>
    </source>
</evidence>
<dbReference type="Gene3D" id="1.10.760.10">
    <property type="entry name" value="Cytochrome c-like domain"/>
    <property type="match status" value="2"/>
</dbReference>
<dbReference type="SUPFAM" id="SSF46626">
    <property type="entry name" value="Cytochrome c"/>
    <property type="match status" value="2"/>
</dbReference>
<sequence length="187" mass="20694">MKGDPVAGKAKLEAERCLECHDQQGSELSQGAINKFATLSGQQADYIIKQVHDFREGKRRYDFMAMMAKSLTEQDLVDIATYFGSQPKMQNDKGGENSRASLLYDAGDATRNIAACTSCHGKNGEGQKIGNIIYPAIAGQQWNYLDQQLRNWRSGERNNSVGNVMNNAAKLLTDEEIDLLSHYISGL</sequence>
<dbReference type="InterPro" id="IPR009056">
    <property type="entry name" value="Cyt_c-like_dom"/>
</dbReference>